<organism evidence="2 3">
    <name type="scientific">Marinomonas alcarazii</name>
    <dbReference type="NCBI Taxonomy" id="491949"/>
    <lineage>
        <taxon>Bacteria</taxon>
        <taxon>Pseudomonadati</taxon>
        <taxon>Pseudomonadota</taxon>
        <taxon>Gammaproteobacteria</taxon>
        <taxon>Oceanospirillales</taxon>
        <taxon>Oceanospirillaceae</taxon>
        <taxon>Marinomonas</taxon>
    </lineage>
</organism>
<evidence type="ECO:0000313" key="3">
    <source>
        <dbReference type="Proteomes" id="UP000247551"/>
    </source>
</evidence>
<dbReference type="AlphaFoldDB" id="A0A318V2P1"/>
<dbReference type="Proteomes" id="UP000247551">
    <property type="component" value="Unassembled WGS sequence"/>
</dbReference>
<dbReference type="SUPFAM" id="SSF143011">
    <property type="entry name" value="RelE-like"/>
    <property type="match status" value="1"/>
</dbReference>
<keyword evidence="1" id="KW-1277">Toxin-antitoxin system</keyword>
<evidence type="ECO:0000256" key="1">
    <source>
        <dbReference type="ARBA" id="ARBA00022649"/>
    </source>
</evidence>
<sequence length="96" mass="11209">MIEVEYSPESVKDLQRVVEFVEVQNPYAARRIAIDLQEGIFKLKQFPEIGLPVIKAPDPEKIRDLYIGDYTVRYLITSGIVYLLRVWHSKESEKNL</sequence>
<proteinExistence type="predicted"/>
<dbReference type="InterPro" id="IPR035093">
    <property type="entry name" value="RelE/ParE_toxin_dom_sf"/>
</dbReference>
<accession>A0A318V2P1</accession>
<dbReference type="EMBL" id="QKLW01000002">
    <property type="protein sequence ID" value="PYF83102.1"/>
    <property type="molecule type" value="Genomic_DNA"/>
</dbReference>
<reference evidence="2 3" key="1">
    <citation type="submission" date="2018-06" db="EMBL/GenBank/DDBJ databases">
        <title>Genomic Encyclopedia of Type Strains, Phase III (KMG-III): the genomes of soil and plant-associated and newly described type strains.</title>
        <authorList>
            <person name="Whitman W."/>
        </authorList>
    </citation>
    <scope>NUCLEOTIDE SEQUENCE [LARGE SCALE GENOMIC DNA]</scope>
    <source>
        <strain evidence="2 3">CECT 7730</strain>
    </source>
</reference>
<dbReference type="InterPro" id="IPR007712">
    <property type="entry name" value="RelE/ParE_toxin"/>
</dbReference>
<keyword evidence="3" id="KW-1185">Reference proteome</keyword>
<dbReference type="Pfam" id="PF05016">
    <property type="entry name" value="ParE_toxin"/>
    <property type="match status" value="1"/>
</dbReference>
<name>A0A318V2P1_9GAMM</name>
<dbReference type="Gene3D" id="3.30.2310.20">
    <property type="entry name" value="RelE-like"/>
    <property type="match status" value="1"/>
</dbReference>
<evidence type="ECO:0000313" key="2">
    <source>
        <dbReference type="EMBL" id="PYF83102.1"/>
    </source>
</evidence>
<gene>
    <name evidence="2" type="ORF">DFP75_102192</name>
</gene>
<dbReference type="RefSeq" id="WP_110573214.1">
    <property type="nucleotide sequence ID" value="NZ_QKLW01000002.1"/>
</dbReference>
<protein>
    <submittedName>
        <fullName evidence="2">Plasmid stabilization system protein ParE</fullName>
    </submittedName>
</protein>
<comment type="caution">
    <text evidence="2">The sequence shown here is derived from an EMBL/GenBank/DDBJ whole genome shotgun (WGS) entry which is preliminary data.</text>
</comment>